<dbReference type="Proteomes" id="UP001500353">
    <property type="component" value="Unassembled WGS sequence"/>
</dbReference>
<dbReference type="EMBL" id="BAABHX010000002">
    <property type="protein sequence ID" value="GAA5088744.1"/>
    <property type="molecule type" value="Genomic_DNA"/>
</dbReference>
<sequence length="252" mass="29658">MKNTILLFISFTALFSCKKDNKKSDSIIQTTENQSKIKVLDENKDFVIFITPTSKYIDSLKKTYKNEDDFYIIADDANYYTAEARDYILKNNIDTLDLYIDKKIRIGKIDIKLSKYKPWSLLLYRKGKIKNVFPVDIESELPQFYEIKTKTSNNLCNINKALDLINNLPEVQKQSKFVDSISLNKKRLSFMTDSLELDKQAYYMIKTGFSGEFHWETYTIFYINKNNCNEILVDETVTGDIISLKKWRKRNQ</sequence>
<dbReference type="PROSITE" id="PS51257">
    <property type="entry name" value="PROKAR_LIPOPROTEIN"/>
    <property type="match status" value="1"/>
</dbReference>
<accession>A0ABP9M3I3</accession>
<name>A0ABP9M3I3_9FLAO</name>
<evidence type="ECO:0000313" key="1">
    <source>
        <dbReference type="EMBL" id="GAA5088744.1"/>
    </source>
</evidence>
<evidence type="ECO:0008006" key="3">
    <source>
        <dbReference type="Google" id="ProtNLM"/>
    </source>
</evidence>
<comment type="caution">
    <text evidence="1">The sequence shown here is derived from an EMBL/GenBank/DDBJ whole genome shotgun (WGS) entry which is preliminary data.</text>
</comment>
<gene>
    <name evidence="1" type="ORF">GCM10023210_12700</name>
</gene>
<organism evidence="1 2">
    <name type="scientific">Chryseobacterium ginsengisoli</name>
    <dbReference type="NCBI Taxonomy" id="363853"/>
    <lineage>
        <taxon>Bacteria</taxon>
        <taxon>Pseudomonadati</taxon>
        <taxon>Bacteroidota</taxon>
        <taxon>Flavobacteriia</taxon>
        <taxon>Flavobacteriales</taxon>
        <taxon>Weeksellaceae</taxon>
        <taxon>Chryseobacterium group</taxon>
        <taxon>Chryseobacterium</taxon>
    </lineage>
</organism>
<reference evidence="2" key="1">
    <citation type="journal article" date="2019" name="Int. J. Syst. Evol. Microbiol.">
        <title>The Global Catalogue of Microorganisms (GCM) 10K type strain sequencing project: providing services to taxonomists for standard genome sequencing and annotation.</title>
        <authorList>
            <consortium name="The Broad Institute Genomics Platform"/>
            <consortium name="The Broad Institute Genome Sequencing Center for Infectious Disease"/>
            <person name="Wu L."/>
            <person name="Ma J."/>
        </authorList>
    </citation>
    <scope>NUCLEOTIDE SEQUENCE [LARGE SCALE GENOMIC DNA]</scope>
    <source>
        <strain evidence="2">JCM 18019</strain>
    </source>
</reference>
<evidence type="ECO:0000313" key="2">
    <source>
        <dbReference type="Proteomes" id="UP001500353"/>
    </source>
</evidence>
<proteinExistence type="predicted"/>
<dbReference type="RefSeq" id="WP_345201194.1">
    <property type="nucleotide sequence ID" value="NZ_BAABHX010000002.1"/>
</dbReference>
<protein>
    <recommendedName>
        <fullName evidence="3">Lipoprotein</fullName>
    </recommendedName>
</protein>
<keyword evidence="2" id="KW-1185">Reference proteome</keyword>